<dbReference type="RefSeq" id="WP_107824004.1">
    <property type="nucleotide sequence ID" value="NZ_OY782574.1"/>
</dbReference>
<protein>
    <submittedName>
        <fullName evidence="4">FecR family protein</fullName>
    </submittedName>
</protein>
<dbReference type="InterPro" id="IPR032508">
    <property type="entry name" value="FecR_C"/>
</dbReference>
<sequence>MHKKEINRIDAYYKSSSKNDEDFVIESFSNNKNTDILRKLAQEQWNESSEEKVSLQHLLKKLHQTIVHTQPRKPKTTTIIFNFYSKVAAVMLVPLLIAGLYVVRQNVSYANSITEIESPMGSRVHFKLPDGSAGVLNGGSNLSYTADFVKNRNIQLTGEAYFEVAKDKQHPFTVKTTSADIRVLGTKFDVCAYPEAEDILTTLEEGQVQIYNKKQGSTELLSPGEQNVIRNSSGLMTTRQVETQLYTSWRKDVLRIDNTSFEKVVKLMERWYGVNIELAPELKQSQNYTLTIKTESLREMLQLLKLTTPFNYQINGNKVTITKANI</sequence>
<dbReference type="PANTHER" id="PTHR30273:SF2">
    <property type="entry name" value="PROTEIN FECR"/>
    <property type="match status" value="1"/>
</dbReference>
<organism evidence="4 5">
    <name type="scientific">Mangrovibacterium marinum</name>
    <dbReference type="NCBI Taxonomy" id="1639118"/>
    <lineage>
        <taxon>Bacteria</taxon>
        <taxon>Pseudomonadati</taxon>
        <taxon>Bacteroidota</taxon>
        <taxon>Bacteroidia</taxon>
        <taxon>Marinilabiliales</taxon>
        <taxon>Prolixibacteraceae</taxon>
        <taxon>Mangrovibacterium</taxon>
    </lineage>
</organism>
<evidence type="ECO:0000259" key="3">
    <source>
        <dbReference type="Pfam" id="PF16344"/>
    </source>
</evidence>
<dbReference type="Pfam" id="PF04773">
    <property type="entry name" value="FecR"/>
    <property type="match status" value="1"/>
</dbReference>
<dbReference type="EMBL" id="QAAD01000038">
    <property type="protein sequence ID" value="PTN02624.1"/>
    <property type="molecule type" value="Genomic_DNA"/>
</dbReference>
<reference evidence="4 5" key="1">
    <citation type="submission" date="2018-04" db="EMBL/GenBank/DDBJ databases">
        <title>Genomic Encyclopedia of Archaeal and Bacterial Type Strains, Phase II (KMG-II): from individual species to whole genera.</title>
        <authorList>
            <person name="Goeker M."/>
        </authorList>
    </citation>
    <scope>NUCLEOTIDE SEQUENCE [LARGE SCALE GENOMIC DNA]</scope>
    <source>
        <strain evidence="4 5">DSM 28823</strain>
    </source>
</reference>
<evidence type="ECO:0000313" key="4">
    <source>
        <dbReference type="EMBL" id="PTN02624.1"/>
    </source>
</evidence>
<dbReference type="Pfam" id="PF16344">
    <property type="entry name" value="FecR_C"/>
    <property type="match status" value="1"/>
</dbReference>
<feature type="domain" description="FecR protein" evidence="2">
    <location>
        <begin position="115"/>
        <end position="209"/>
    </location>
</feature>
<dbReference type="PIRSF" id="PIRSF018266">
    <property type="entry name" value="FecR"/>
    <property type="match status" value="1"/>
</dbReference>
<keyword evidence="1" id="KW-1133">Transmembrane helix</keyword>
<keyword evidence="5" id="KW-1185">Reference proteome</keyword>
<evidence type="ECO:0000256" key="1">
    <source>
        <dbReference type="SAM" id="Phobius"/>
    </source>
</evidence>
<dbReference type="AlphaFoldDB" id="A0A2T5BT97"/>
<evidence type="ECO:0000313" key="5">
    <source>
        <dbReference type="Proteomes" id="UP000243525"/>
    </source>
</evidence>
<dbReference type="PANTHER" id="PTHR30273">
    <property type="entry name" value="PERIPLASMIC SIGNAL SENSOR AND SIGMA FACTOR ACTIVATOR FECR-RELATED"/>
    <property type="match status" value="1"/>
</dbReference>
<keyword evidence="1" id="KW-0812">Transmembrane</keyword>
<dbReference type="OrthoDB" id="699645at2"/>
<accession>A0A2T5BT97</accession>
<comment type="caution">
    <text evidence="4">The sequence shown here is derived from an EMBL/GenBank/DDBJ whole genome shotgun (WGS) entry which is preliminary data.</text>
</comment>
<dbReference type="Gene3D" id="3.55.50.30">
    <property type="match status" value="1"/>
</dbReference>
<keyword evidence="1" id="KW-0472">Membrane</keyword>
<dbReference type="Gene3D" id="2.60.120.1440">
    <property type="match status" value="1"/>
</dbReference>
<evidence type="ECO:0000259" key="2">
    <source>
        <dbReference type="Pfam" id="PF04773"/>
    </source>
</evidence>
<dbReference type="InterPro" id="IPR012373">
    <property type="entry name" value="Ferrdict_sens_TM"/>
</dbReference>
<dbReference type="InterPro" id="IPR006860">
    <property type="entry name" value="FecR"/>
</dbReference>
<dbReference type="GO" id="GO:0016989">
    <property type="term" value="F:sigma factor antagonist activity"/>
    <property type="evidence" value="ECO:0007669"/>
    <property type="project" value="TreeGrafter"/>
</dbReference>
<dbReference type="Proteomes" id="UP000243525">
    <property type="component" value="Unassembled WGS sequence"/>
</dbReference>
<feature type="transmembrane region" description="Helical" evidence="1">
    <location>
        <begin position="83"/>
        <end position="103"/>
    </location>
</feature>
<name>A0A2T5BT97_9BACT</name>
<proteinExistence type="predicted"/>
<gene>
    <name evidence="4" type="ORF">C8N47_1385</name>
</gene>
<feature type="domain" description="Protein FecR C-terminal" evidence="3">
    <location>
        <begin position="254"/>
        <end position="321"/>
    </location>
</feature>